<evidence type="ECO:0000313" key="1">
    <source>
        <dbReference type="EMBL" id="OCT47393.1"/>
    </source>
</evidence>
<dbReference type="OrthoDB" id="10248475at2759"/>
<protein>
    <recommendedName>
        <fullName evidence="3">Carbonic anhydrase</fullName>
    </recommendedName>
</protein>
<dbReference type="VEuPathDB" id="FungiDB:CLCR_03776"/>
<dbReference type="EMBL" id="LGRB01000013">
    <property type="protein sequence ID" value="OCT47393.1"/>
    <property type="molecule type" value="Genomic_DNA"/>
</dbReference>
<dbReference type="STRING" id="86049.A0A1C1CFU0"/>
<dbReference type="Proteomes" id="UP000094526">
    <property type="component" value="Unassembled WGS sequence"/>
</dbReference>
<evidence type="ECO:0000313" key="2">
    <source>
        <dbReference type="Proteomes" id="UP000094526"/>
    </source>
</evidence>
<organism evidence="1 2">
    <name type="scientific">Cladophialophora carrionii</name>
    <dbReference type="NCBI Taxonomy" id="86049"/>
    <lineage>
        <taxon>Eukaryota</taxon>
        <taxon>Fungi</taxon>
        <taxon>Dikarya</taxon>
        <taxon>Ascomycota</taxon>
        <taxon>Pezizomycotina</taxon>
        <taxon>Eurotiomycetes</taxon>
        <taxon>Chaetothyriomycetidae</taxon>
        <taxon>Chaetothyriales</taxon>
        <taxon>Herpotrichiellaceae</taxon>
        <taxon>Cladophialophora</taxon>
    </lineage>
</organism>
<evidence type="ECO:0008006" key="3">
    <source>
        <dbReference type="Google" id="ProtNLM"/>
    </source>
</evidence>
<accession>A0A1C1CFU0</accession>
<gene>
    <name evidence="1" type="ORF">CLCR_03776</name>
</gene>
<reference evidence="2" key="1">
    <citation type="submission" date="2015-07" db="EMBL/GenBank/DDBJ databases">
        <authorList>
            <person name="Teixeira M.M."/>
            <person name="Souza R.C."/>
            <person name="Almeida L.G."/>
            <person name="Vicente V.A."/>
            <person name="de Hoog S."/>
            <person name="Bocca A.L."/>
            <person name="de Almeida S.R."/>
            <person name="Vasconcelos A.T."/>
            <person name="Felipe M.S."/>
        </authorList>
    </citation>
    <scope>NUCLEOTIDE SEQUENCE [LARGE SCALE GENOMIC DNA]</scope>
    <source>
        <strain evidence="2">KSF</strain>
    </source>
</reference>
<name>A0A1C1CFU0_9EURO</name>
<sequence>MSSGFGQAQMPAFMPFDFKSKNEHYARNFFKQENMAPGGARSRVGIITCCDARCSPVHFLPAGRERGFRHEERRWEDGE</sequence>
<dbReference type="AlphaFoldDB" id="A0A1C1CFU0"/>
<proteinExistence type="predicted"/>
<comment type="caution">
    <text evidence="1">The sequence shown here is derived from an EMBL/GenBank/DDBJ whole genome shotgun (WGS) entry which is preliminary data.</text>
</comment>
<keyword evidence="2" id="KW-1185">Reference proteome</keyword>